<dbReference type="STRING" id="293826.Amet_1822"/>
<keyword evidence="3" id="KW-1185">Reference proteome</keyword>
<dbReference type="Pfam" id="PF20097">
    <property type="entry name" value="DUF6487"/>
    <property type="match status" value="1"/>
</dbReference>
<evidence type="ECO:0000313" key="3">
    <source>
        <dbReference type="Proteomes" id="UP000001572"/>
    </source>
</evidence>
<evidence type="ECO:0000259" key="1">
    <source>
        <dbReference type="Pfam" id="PF20097"/>
    </source>
</evidence>
<dbReference type="KEGG" id="amt:Amet_1822"/>
<feature type="domain" description="DUF6487" evidence="1">
    <location>
        <begin position="2"/>
        <end position="45"/>
    </location>
</feature>
<dbReference type="HOGENOM" id="CLU_3179365_0_0_9"/>
<dbReference type="AlphaFoldDB" id="A6TP74"/>
<proteinExistence type="predicted"/>
<organism evidence="2 3">
    <name type="scientific">Alkaliphilus metalliredigens (strain QYMF)</name>
    <dbReference type="NCBI Taxonomy" id="293826"/>
    <lineage>
        <taxon>Bacteria</taxon>
        <taxon>Bacillati</taxon>
        <taxon>Bacillota</taxon>
        <taxon>Clostridia</taxon>
        <taxon>Peptostreptococcales</taxon>
        <taxon>Natronincolaceae</taxon>
        <taxon>Alkaliphilus</taxon>
    </lineage>
</organism>
<sequence>MPADKKLFLGVAIGSEVLPHVDNSLRPKVRAFKCYECQKIIMDLDQ</sequence>
<accession>A6TP74</accession>
<name>A6TP74_ALKMQ</name>
<dbReference type="EMBL" id="CP000724">
    <property type="protein sequence ID" value="ABR47992.1"/>
    <property type="molecule type" value="Genomic_DNA"/>
</dbReference>
<reference evidence="3" key="1">
    <citation type="journal article" date="2016" name="Genome Announc.">
        <title>Complete genome sequence of Alkaliphilus metalliredigens strain QYMF, an alkaliphilic and metal-reducing bacterium isolated from borax-contaminated leachate ponds.</title>
        <authorList>
            <person name="Hwang C."/>
            <person name="Copeland A."/>
            <person name="Lucas S."/>
            <person name="Lapidus A."/>
            <person name="Barry K."/>
            <person name="Detter J.C."/>
            <person name="Glavina Del Rio T."/>
            <person name="Hammon N."/>
            <person name="Israni S."/>
            <person name="Dalin E."/>
            <person name="Tice H."/>
            <person name="Pitluck S."/>
            <person name="Chertkov O."/>
            <person name="Brettin T."/>
            <person name="Bruce D."/>
            <person name="Han C."/>
            <person name="Schmutz J."/>
            <person name="Larimer F."/>
            <person name="Land M.L."/>
            <person name="Hauser L."/>
            <person name="Kyrpides N."/>
            <person name="Mikhailova N."/>
            <person name="Ye Q."/>
            <person name="Zhou J."/>
            <person name="Richardson P."/>
            <person name="Fields M.W."/>
        </authorList>
    </citation>
    <scope>NUCLEOTIDE SEQUENCE [LARGE SCALE GENOMIC DNA]</scope>
    <source>
        <strain evidence="3">QYMF</strain>
    </source>
</reference>
<dbReference type="InterPro" id="IPR045504">
    <property type="entry name" value="DUF6487"/>
</dbReference>
<gene>
    <name evidence="2" type="ordered locus">Amet_1822</name>
</gene>
<evidence type="ECO:0000313" key="2">
    <source>
        <dbReference type="EMBL" id="ABR47992.1"/>
    </source>
</evidence>
<dbReference type="Proteomes" id="UP000001572">
    <property type="component" value="Chromosome"/>
</dbReference>
<protein>
    <recommendedName>
        <fullName evidence="1">DUF6487 domain-containing protein</fullName>
    </recommendedName>
</protein>